<feature type="transmembrane region" description="Helical" evidence="1">
    <location>
        <begin position="126"/>
        <end position="145"/>
    </location>
</feature>
<reference evidence="2 3" key="1">
    <citation type="journal article" date="2012" name="Stand. Genomic Sci.">
        <title>Complete genome sequence of Terriglobus saanensis type strain SP1PR4(T), an Acidobacteria from tundra soil.</title>
        <authorList>
            <person name="Rawat S.R."/>
            <person name="Mannisto M.K."/>
            <person name="Starovoytov V."/>
            <person name="Goodwin L."/>
            <person name="Nolan M."/>
            <person name="Hauser L."/>
            <person name="Land M."/>
            <person name="Davenport K.W."/>
            <person name="Woyke T."/>
            <person name="Haggblom M.M."/>
        </authorList>
    </citation>
    <scope>NUCLEOTIDE SEQUENCE</scope>
    <source>
        <strain evidence="3">ATCC BAA-1853 / DSM 23119 / SP1PR4</strain>
    </source>
</reference>
<dbReference type="AlphaFoldDB" id="E8UXC2"/>
<dbReference type="EMBL" id="CP002467">
    <property type="protein sequence ID" value="ADV84146.1"/>
    <property type="molecule type" value="Genomic_DNA"/>
</dbReference>
<protein>
    <submittedName>
        <fullName evidence="2">Uncharacterized protein</fullName>
    </submittedName>
</protein>
<dbReference type="STRING" id="401053.AciPR4_3392"/>
<name>E8UXC2_TERSS</name>
<proteinExistence type="predicted"/>
<keyword evidence="1" id="KW-0472">Membrane</keyword>
<gene>
    <name evidence="2" type="ordered locus">AciPR4_3392</name>
</gene>
<dbReference type="HOGENOM" id="CLU_1517204_0_0_0"/>
<sequence>MADDFLEAVKVRMGPFYKAWIATLAALFFGLGPILCAWVTFAVHGKFLAHYAATLGNGDALMIASSLAGPALVLAFKRRDPETMGAPQLMGLIGLGLVFASVVVFMNASPNSAIGGGPLEEQRVLTFTYILLPASVLYALWISYLDERSNSLRDFNKVNDTNGSKLNISFSGGSGNV</sequence>
<evidence type="ECO:0000313" key="3">
    <source>
        <dbReference type="Proteomes" id="UP000006844"/>
    </source>
</evidence>
<feature type="transmembrane region" description="Helical" evidence="1">
    <location>
        <begin position="60"/>
        <end position="77"/>
    </location>
</feature>
<accession>E8UXC2</accession>
<feature type="transmembrane region" description="Helical" evidence="1">
    <location>
        <begin position="89"/>
        <end position="106"/>
    </location>
</feature>
<evidence type="ECO:0000313" key="2">
    <source>
        <dbReference type="EMBL" id="ADV84146.1"/>
    </source>
</evidence>
<keyword evidence="1" id="KW-1133">Transmembrane helix</keyword>
<evidence type="ECO:0000256" key="1">
    <source>
        <dbReference type="SAM" id="Phobius"/>
    </source>
</evidence>
<feature type="transmembrane region" description="Helical" evidence="1">
    <location>
        <begin position="20"/>
        <end position="40"/>
    </location>
</feature>
<organism evidence="2 3">
    <name type="scientific">Terriglobus saanensis (strain ATCC BAA-1853 / DSM 23119 / SP1PR4)</name>
    <dbReference type="NCBI Taxonomy" id="401053"/>
    <lineage>
        <taxon>Bacteria</taxon>
        <taxon>Pseudomonadati</taxon>
        <taxon>Acidobacteriota</taxon>
        <taxon>Terriglobia</taxon>
        <taxon>Terriglobales</taxon>
        <taxon>Acidobacteriaceae</taxon>
        <taxon>Terriglobus</taxon>
    </lineage>
</organism>
<dbReference type="Proteomes" id="UP000006844">
    <property type="component" value="Chromosome"/>
</dbReference>
<keyword evidence="3" id="KW-1185">Reference proteome</keyword>
<keyword evidence="1" id="KW-0812">Transmembrane</keyword>
<dbReference type="KEGG" id="tsa:AciPR4_3392"/>
<dbReference type="RefSeq" id="WP_013569877.1">
    <property type="nucleotide sequence ID" value="NC_014963.1"/>
</dbReference>